<sequence length="1001" mass="108627">MVNTRRNSVRMSSSSSSRNRRRQSSTYTRASFAHVTGGDGSDGSDGSDRSSGSSGGLSYNGSDDASLSPVCNVPTAIASLRSILTKAAGDTRRSWGVVIRAYLEENQVAAVMTAEFHHDEFVFRNNVHLPQIYELLHLLPDVDAAIGKDHDPHQAWKCLALFFGTGLFKSKRLLEAIIDACRLVRPDSDHTDDQDERDDQDGHPFSTFAAMYTALIGTLAPEKEVDRGQEDDDDDDDDDDDEDGEDGLAEGGYKHSRLAVRGFRKICCLSSRRQQTLAALRFELAPKLVRGFVKTFTPQDATAEAATATAGPQVQVDVVSSSSLPADVGVSPDPNINASSGQNGSTAAPPNGNTHEDEAKVYPEPAPAPAPESLEHFSDGINDSREKASCLDLTKSSTEGNVQTPERPRAATDLVSPDNELGDITLPFPLPPLPPSSPAALPFPGSPFHLRRHIEDDSYDFDNYNQTSSPAQGDSLSYFRSSPIGGGGQPDGQVIVGVQQHLHIPQQTLEAGDSPEKEENADTTDTNTLAKWSIEDATRTRVLSQSLDRSAWLDDVVVNNIVHLAMLSCAYYPLPSGCFPLQKKTSAAMTKCKEMVFGQGLALEGLSRFKGVGFANNKGSTHWSLTYLDFDKRIIATVDSMMHRGNGGKVTSHVSATTAISASDSIAQLISQLRPQEDLAAWRRRSIACLQQSDTHNCGVFAIYLSLSMATALGSPGRTVTEPQAGAIVSLEDVTIPTDLVLNTSVWRYIIAALHHGRDQSLRASLPDDTFQQPALVVPSNKDANNGKAKNGDEGDYGLLIEEDSPRGRTAKKRRISTRIQVDGDYADPAEAIDALIAQAGQVRLAALPRLKEKIIAVNDMLVSLRDAQELLDNFAIISTRRDTVLRNQIDKITAEEKQRARLVQDLVSLPISGSFPGQKVALEAAMEESSRALIAVRRCYQGQLQHLEEGNRRAGNLAIDEVVGELDGMLESCRTTQQSVRESIWKGAQYLQQLADTVQD</sequence>
<feature type="compositionally biased region" description="Polar residues" evidence="1">
    <location>
        <begin position="334"/>
        <end position="353"/>
    </location>
</feature>
<evidence type="ECO:0008006" key="4">
    <source>
        <dbReference type="Google" id="ProtNLM"/>
    </source>
</evidence>
<gene>
    <name evidence="2" type="ORF">VMCG_10798</name>
</gene>
<dbReference type="SUPFAM" id="SSF54001">
    <property type="entry name" value="Cysteine proteinases"/>
    <property type="match status" value="1"/>
</dbReference>
<organism evidence="2 3">
    <name type="scientific">Cytospora schulzeri</name>
    <dbReference type="NCBI Taxonomy" id="448051"/>
    <lineage>
        <taxon>Eukaryota</taxon>
        <taxon>Fungi</taxon>
        <taxon>Dikarya</taxon>
        <taxon>Ascomycota</taxon>
        <taxon>Pezizomycotina</taxon>
        <taxon>Sordariomycetes</taxon>
        <taxon>Sordariomycetidae</taxon>
        <taxon>Diaporthales</taxon>
        <taxon>Cytosporaceae</taxon>
        <taxon>Cytospora</taxon>
    </lineage>
</organism>
<feature type="compositionally biased region" description="Low complexity" evidence="1">
    <location>
        <begin position="49"/>
        <end position="59"/>
    </location>
</feature>
<protein>
    <recommendedName>
        <fullName evidence="4">Ubiquitin-like protease family profile domain-containing protein</fullName>
    </recommendedName>
</protein>
<dbReference type="Proteomes" id="UP000283895">
    <property type="component" value="Unassembled WGS sequence"/>
</dbReference>
<feature type="compositionally biased region" description="Acidic residues" evidence="1">
    <location>
        <begin position="229"/>
        <end position="248"/>
    </location>
</feature>
<evidence type="ECO:0000313" key="2">
    <source>
        <dbReference type="EMBL" id="ROV87778.1"/>
    </source>
</evidence>
<feature type="region of interest" description="Disordered" evidence="1">
    <location>
        <begin position="392"/>
        <end position="416"/>
    </location>
</feature>
<feature type="compositionally biased region" description="Polar residues" evidence="1">
    <location>
        <begin position="394"/>
        <end position="404"/>
    </location>
</feature>
<feature type="region of interest" description="Disordered" evidence="1">
    <location>
        <begin position="325"/>
        <end position="380"/>
    </location>
</feature>
<comment type="caution">
    <text evidence="2">The sequence shown here is derived from an EMBL/GenBank/DDBJ whole genome shotgun (WGS) entry which is preliminary data.</text>
</comment>
<evidence type="ECO:0000256" key="1">
    <source>
        <dbReference type="SAM" id="MobiDB-lite"/>
    </source>
</evidence>
<feature type="region of interest" description="Disordered" evidence="1">
    <location>
        <begin position="778"/>
        <end position="801"/>
    </location>
</feature>
<dbReference type="EMBL" id="LKEA01000088">
    <property type="protein sequence ID" value="ROV87778.1"/>
    <property type="molecule type" value="Genomic_DNA"/>
</dbReference>
<feature type="region of interest" description="Disordered" evidence="1">
    <location>
        <begin position="221"/>
        <end position="251"/>
    </location>
</feature>
<dbReference type="Gene3D" id="3.40.395.10">
    <property type="entry name" value="Adenoviral Proteinase, Chain A"/>
    <property type="match status" value="1"/>
</dbReference>
<evidence type="ECO:0000313" key="3">
    <source>
        <dbReference type="Proteomes" id="UP000283895"/>
    </source>
</evidence>
<reference evidence="2 3" key="1">
    <citation type="submission" date="2015-09" db="EMBL/GenBank/DDBJ databases">
        <title>Host preference determinants of Valsa canker pathogens revealed by comparative genomics.</title>
        <authorList>
            <person name="Yin Z."/>
            <person name="Huang L."/>
        </authorList>
    </citation>
    <scope>NUCLEOTIDE SEQUENCE [LARGE SCALE GENOMIC DNA]</scope>
    <source>
        <strain evidence="2 3">03-1</strain>
    </source>
</reference>
<feature type="region of interest" description="Disordered" evidence="1">
    <location>
        <begin position="1"/>
        <end position="59"/>
    </location>
</feature>
<name>A0A423VAA6_9PEZI</name>
<proteinExistence type="predicted"/>
<accession>A0A423VAA6</accession>
<dbReference type="AlphaFoldDB" id="A0A423VAA6"/>
<feature type="compositionally biased region" description="Low complexity" evidence="1">
    <location>
        <begin position="1"/>
        <end position="17"/>
    </location>
</feature>
<dbReference type="InterPro" id="IPR038765">
    <property type="entry name" value="Papain-like_cys_pep_sf"/>
</dbReference>
<keyword evidence="3" id="KW-1185">Reference proteome</keyword>